<name>A0A915L579_ROMCU</name>
<protein>
    <submittedName>
        <fullName evidence="2">Uncharacterized protein</fullName>
    </submittedName>
</protein>
<evidence type="ECO:0000313" key="1">
    <source>
        <dbReference type="Proteomes" id="UP000887565"/>
    </source>
</evidence>
<evidence type="ECO:0000313" key="2">
    <source>
        <dbReference type="WBParaSite" id="nRc.2.0.1.t45668-RA"/>
    </source>
</evidence>
<organism evidence="1 2">
    <name type="scientific">Romanomermis culicivorax</name>
    <name type="common">Nematode worm</name>
    <dbReference type="NCBI Taxonomy" id="13658"/>
    <lineage>
        <taxon>Eukaryota</taxon>
        <taxon>Metazoa</taxon>
        <taxon>Ecdysozoa</taxon>
        <taxon>Nematoda</taxon>
        <taxon>Enoplea</taxon>
        <taxon>Dorylaimia</taxon>
        <taxon>Mermithida</taxon>
        <taxon>Mermithoidea</taxon>
        <taxon>Mermithidae</taxon>
        <taxon>Romanomermis</taxon>
    </lineage>
</organism>
<accession>A0A915L579</accession>
<dbReference type="AlphaFoldDB" id="A0A915L579"/>
<reference evidence="2" key="1">
    <citation type="submission" date="2022-11" db="UniProtKB">
        <authorList>
            <consortium name="WormBaseParasite"/>
        </authorList>
    </citation>
    <scope>IDENTIFICATION</scope>
</reference>
<dbReference type="Proteomes" id="UP000887565">
    <property type="component" value="Unplaced"/>
</dbReference>
<sequence>MSYLVPVGGLLNSNTKTKMIKNGNSFSASRHKYIGPILKLCSVDDPPSQKSRLTSTDLGAPIYMSRNKFRLMIDKS</sequence>
<proteinExistence type="predicted"/>
<dbReference type="WBParaSite" id="nRc.2.0.1.t45668-RA">
    <property type="protein sequence ID" value="nRc.2.0.1.t45668-RA"/>
    <property type="gene ID" value="nRc.2.0.1.g45668"/>
</dbReference>
<keyword evidence="1" id="KW-1185">Reference proteome</keyword>